<sequence>MHYEDMAKTSRNRSGVPSEASLPGLSDAELVREAARVSAKLGTPLSPIVSKLLLKQRHAIESEQARRKA</sequence>
<dbReference type="Proteomes" id="UP000548978">
    <property type="component" value="Unassembled WGS sequence"/>
</dbReference>
<dbReference type="EMBL" id="JACIJB010000008">
    <property type="protein sequence ID" value="MBB5661144.1"/>
    <property type="molecule type" value="Genomic_DNA"/>
</dbReference>
<reference evidence="2 3" key="1">
    <citation type="submission" date="2020-08" db="EMBL/GenBank/DDBJ databases">
        <title>Genomic Encyclopedia of Type Strains, Phase IV (KMG-IV): sequencing the most valuable type-strain genomes for metagenomic binning, comparative biology and taxonomic classification.</title>
        <authorList>
            <person name="Goeker M."/>
        </authorList>
    </citation>
    <scope>NUCLEOTIDE SEQUENCE [LARGE SCALE GENOMIC DNA]</scope>
    <source>
        <strain evidence="2 3">DSM 24448</strain>
    </source>
</reference>
<comment type="caution">
    <text evidence="2">The sequence shown here is derived from an EMBL/GenBank/DDBJ whole genome shotgun (WGS) entry which is preliminary data.</text>
</comment>
<protein>
    <submittedName>
        <fullName evidence="2">Uncharacterized protein</fullName>
    </submittedName>
</protein>
<gene>
    <name evidence="2" type="ORF">FHS65_001903</name>
</gene>
<keyword evidence="3" id="KW-1185">Reference proteome</keyword>
<name>A0A7W9A489_9CAUL</name>
<evidence type="ECO:0000256" key="1">
    <source>
        <dbReference type="SAM" id="MobiDB-lite"/>
    </source>
</evidence>
<proteinExistence type="predicted"/>
<evidence type="ECO:0000313" key="3">
    <source>
        <dbReference type="Proteomes" id="UP000548978"/>
    </source>
</evidence>
<dbReference type="AlphaFoldDB" id="A0A7W9A489"/>
<accession>A0A7W9A489</accession>
<feature type="region of interest" description="Disordered" evidence="1">
    <location>
        <begin position="1"/>
        <end position="27"/>
    </location>
</feature>
<evidence type="ECO:0000313" key="2">
    <source>
        <dbReference type="EMBL" id="MBB5661144.1"/>
    </source>
</evidence>
<organism evidence="2 3">
    <name type="scientific">Brevundimonas halotolerans</name>
    <dbReference type="NCBI Taxonomy" id="69670"/>
    <lineage>
        <taxon>Bacteria</taxon>
        <taxon>Pseudomonadati</taxon>
        <taxon>Pseudomonadota</taxon>
        <taxon>Alphaproteobacteria</taxon>
        <taxon>Caulobacterales</taxon>
        <taxon>Caulobacteraceae</taxon>
        <taxon>Brevundimonas</taxon>
    </lineage>
</organism>